<evidence type="ECO:0000313" key="2">
    <source>
        <dbReference type="Proteomes" id="UP000735302"/>
    </source>
</evidence>
<dbReference type="AlphaFoldDB" id="A0AAV4E2N9"/>
<dbReference type="EMBL" id="BLXT01008617">
    <property type="protein sequence ID" value="GFO50694.1"/>
    <property type="molecule type" value="Genomic_DNA"/>
</dbReference>
<evidence type="ECO:0000313" key="1">
    <source>
        <dbReference type="EMBL" id="GFO50694.1"/>
    </source>
</evidence>
<keyword evidence="2" id="KW-1185">Reference proteome</keyword>
<reference evidence="1 2" key="1">
    <citation type="journal article" date="2021" name="Elife">
        <title>Chloroplast acquisition without the gene transfer in kleptoplastic sea slugs, Plakobranchus ocellatus.</title>
        <authorList>
            <person name="Maeda T."/>
            <person name="Takahashi S."/>
            <person name="Yoshida T."/>
            <person name="Shimamura S."/>
            <person name="Takaki Y."/>
            <person name="Nagai Y."/>
            <person name="Toyoda A."/>
            <person name="Suzuki Y."/>
            <person name="Arimoto A."/>
            <person name="Ishii H."/>
            <person name="Satoh N."/>
            <person name="Nishiyama T."/>
            <person name="Hasebe M."/>
            <person name="Maruyama T."/>
            <person name="Minagawa J."/>
            <person name="Obokata J."/>
            <person name="Shigenobu S."/>
        </authorList>
    </citation>
    <scope>NUCLEOTIDE SEQUENCE [LARGE SCALE GENOMIC DNA]</scope>
</reference>
<name>A0AAV4E2N9_9GAST</name>
<sequence length="132" mass="14696">MTKTYIKNKQRKRERGLVNFKIPEPTKITLTTTGLGVGIEQAGESSGPDVRLVWCAGYQVHRLEVVAEDDGESALVRVDADDLLAAQGVRGLALADFLDGRDSNWGGQMVRRRIRDWFAFYIPPDNKVTSGF</sequence>
<accession>A0AAV4E2N9</accession>
<dbReference type="Proteomes" id="UP000735302">
    <property type="component" value="Unassembled WGS sequence"/>
</dbReference>
<organism evidence="1 2">
    <name type="scientific">Plakobranchus ocellatus</name>
    <dbReference type="NCBI Taxonomy" id="259542"/>
    <lineage>
        <taxon>Eukaryota</taxon>
        <taxon>Metazoa</taxon>
        <taxon>Spiralia</taxon>
        <taxon>Lophotrochozoa</taxon>
        <taxon>Mollusca</taxon>
        <taxon>Gastropoda</taxon>
        <taxon>Heterobranchia</taxon>
        <taxon>Euthyneura</taxon>
        <taxon>Panpulmonata</taxon>
        <taxon>Sacoglossa</taxon>
        <taxon>Placobranchoidea</taxon>
        <taxon>Plakobranchidae</taxon>
        <taxon>Plakobranchus</taxon>
    </lineage>
</organism>
<gene>
    <name evidence="1" type="ORF">PoB_007719900</name>
</gene>
<comment type="caution">
    <text evidence="1">The sequence shown here is derived from an EMBL/GenBank/DDBJ whole genome shotgun (WGS) entry which is preliminary data.</text>
</comment>
<proteinExistence type="predicted"/>
<protein>
    <submittedName>
        <fullName evidence="1">Uncharacterized protein</fullName>
    </submittedName>
</protein>